<sequence>MNEKNTNNRKIFIRKLNINRYFKAKNQITHRNKQQNTCTSFYFIGNY</sequence>
<name>A0A1H7RRA7_9SPHI</name>
<reference evidence="2" key="1">
    <citation type="submission" date="2016-10" db="EMBL/GenBank/DDBJ databases">
        <authorList>
            <person name="Varghese N."/>
            <person name="Submissions S."/>
        </authorList>
    </citation>
    <scope>NUCLEOTIDE SEQUENCE [LARGE SCALE GENOMIC DNA]</scope>
    <source>
        <strain evidence="2">Jip14</strain>
    </source>
</reference>
<dbReference type="EMBL" id="FNZR01000007">
    <property type="protein sequence ID" value="SEL62743.1"/>
    <property type="molecule type" value="Genomic_DNA"/>
</dbReference>
<accession>A0A1H7RRA7</accession>
<protein>
    <submittedName>
        <fullName evidence="1">Uncharacterized protein</fullName>
    </submittedName>
</protein>
<proteinExistence type="predicted"/>
<dbReference type="AlphaFoldDB" id="A0A1H7RRA7"/>
<evidence type="ECO:0000313" key="1">
    <source>
        <dbReference type="EMBL" id="SEL62743.1"/>
    </source>
</evidence>
<dbReference type="Proteomes" id="UP000198916">
    <property type="component" value="Unassembled WGS sequence"/>
</dbReference>
<keyword evidence="2" id="KW-1185">Reference proteome</keyword>
<evidence type="ECO:0000313" key="2">
    <source>
        <dbReference type="Proteomes" id="UP000198916"/>
    </source>
</evidence>
<organism evidence="1 2">
    <name type="scientific">Parapedobacter koreensis</name>
    <dbReference type="NCBI Taxonomy" id="332977"/>
    <lineage>
        <taxon>Bacteria</taxon>
        <taxon>Pseudomonadati</taxon>
        <taxon>Bacteroidota</taxon>
        <taxon>Sphingobacteriia</taxon>
        <taxon>Sphingobacteriales</taxon>
        <taxon>Sphingobacteriaceae</taxon>
        <taxon>Parapedobacter</taxon>
    </lineage>
</organism>
<gene>
    <name evidence="1" type="ORF">SAMN05421740_107264</name>
</gene>